<comment type="caution">
    <text evidence="13">The sequence shown here is derived from an EMBL/GenBank/DDBJ whole genome shotgun (WGS) entry which is preliminary data.</text>
</comment>
<evidence type="ECO:0000256" key="7">
    <source>
        <dbReference type="ARBA" id="ARBA00023065"/>
    </source>
</evidence>
<dbReference type="Proteomes" id="UP001274321">
    <property type="component" value="Unassembled WGS sequence"/>
</dbReference>
<comment type="subcellular location">
    <subcellularLocation>
        <location evidence="1 12">Cell membrane</location>
        <topology evidence="1 12">Multi-pass membrane protein</topology>
    </subcellularLocation>
</comment>
<dbReference type="NCBIfam" id="TIGR00494">
    <property type="entry name" value="crcB"/>
    <property type="match status" value="1"/>
</dbReference>
<organism evidence="13 14">
    <name type="scientific">Terrihabitans rhizophilus</name>
    <dbReference type="NCBI Taxonomy" id="3092662"/>
    <lineage>
        <taxon>Bacteria</taxon>
        <taxon>Pseudomonadati</taxon>
        <taxon>Pseudomonadota</taxon>
        <taxon>Alphaproteobacteria</taxon>
        <taxon>Hyphomicrobiales</taxon>
        <taxon>Terrihabitans</taxon>
    </lineage>
</organism>
<dbReference type="PANTHER" id="PTHR28259:SF1">
    <property type="entry name" value="FLUORIDE EXPORT PROTEIN 1-RELATED"/>
    <property type="match status" value="1"/>
</dbReference>
<dbReference type="Pfam" id="PF02537">
    <property type="entry name" value="CRCB"/>
    <property type="match status" value="1"/>
</dbReference>
<feature type="transmembrane region" description="Helical" evidence="12">
    <location>
        <begin position="66"/>
        <end position="85"/>
    </location>
</feature>
<evidence type="ECO:0000256" key="10">
    <source>
        <dbReference type="ARBA" id="ARBA00035120"/>
    </source>
</evidence>
<keyword evidence="8 12" id="KW-0472">Membrane</keyword>
<dbReference type="PANTHER" id="PTHR28259">
    <property type="entry name" value="FLUORIDE EXPORT PROTEIN 1-RELATED"/>
    <property type="match status" value="1"/>
</dbReference>
<keyword evidence="9 12" id="KW-0407">Ion channel</keyword>
<reference evidence="13 14" key="1">
    <citation type="submission" date="2023-11" db="EMBL/GenBank/DDBJ databases">
        <authorList>
            <person name="Bao R."/>
        </authorList>
    </citation>
    <scope>NUCLEOTIDE SEQUENCE [LARGE SCALE GENOMIC DNA]</scope>
    <source>
        <strain evidence="13 14">PJ23</strain>
    </source>
</reference>
<keyword evidence="3" id="KW-0997">Cell inner membrane</keyword>
<evidence type="ECO:0000256" key="12">
    <source>
        <dbReference type="HAMAP-Rule" id="MF_00454"/>
    </source>
</evidence>
<comment type="catalytic activity">
    <reaction evidence="11">
        <text>fluoride(in) = fluoride(out)</text>
        <dbReference type="Rhea" id="RHEA:76159"/>
        <dbReference type="ChEBI" id="CHEBI:17051"/>
    </reaction>
    <physiologicalReaction direction="left-to-right" evidence="11">
        <dbReference type="Rhea" id="RHEA:76160"/>
    </physiologicalReaction>
</comment>
<keyword evidence="7 12" id="KW-0406">Ion transport</keyword>
<feature type="binding site" evidence="12">
    <location>
        <position position="78"/>
    </location>
    <ligand>
        <name>Na(+)</name>
        <dbReference type="ChEBI" id="CHEBI:29101"/>
        <note>structural</note>
    </ligand>
</feature>
<name>A0ABU4RNA8_9HYPH</name>
<keyword evidence="5 12" id="KW-1133">Transmembrane helix</keyword>
<sequence length="125" mass="12566">MQAVALVFVGGGLGAALRHVLNSAALRAFGAEFPWGIFGINVAGSLLMGLLVGWAGARAVAVPNAMLFLTTGVLGGFTTFSTFSLDAVTLWERGAGVAAVFYVLGSVCLAILALAAGLLIGRALA</sequence>
<comment type="function">
    <text evidence="12">Fluoride-specific ion channel. Important for reducing fluoride concentration in the cell, thus reducing its toxicity.</text>
</comment>
<evidence type="ECO:0000256" key="3">
    <source>
        <dbReference type="ARBA" id="ARBA00022519"/>
    </source>
</evidence>
<dbReference type="InterPro" id="IPR003691">
    <property type="entry name" value="FluC"/>
</dbReference>
<proteinExistence type="inferred from homology"/>
<dbReference type="HAMAP" id="MF_00454">
    <property type="entry name" value="FluC"/>
    <property type="match status" value="1"/>
</dbReference>
<gene>
    <name evidence="12 13" type="primary">crcB</name>
    <name evidence="12" type="synonym">fluC</name>
    <name evidence="13" type="ORF">SCD90_03590</name>
</gene>
<evidence type="ECO:0000256" key="8">
    <source>
        <dbReference type="ARBA" id="ARBA00023136"/>
    </source>
</evidence>
<keyword evidence="12" id="KW-0813">Transport</keyword>
<comment type="activity regulation">
    <text evidence="12">Na(+) is not transported, but it plays an essential structural role and its presence is essential for fluoride channel function.</text>
</comment>
<evidence type="ECO:0000256" key="5">
    <source>
        <dbReference type="ARBA" id="ARBA00022989"/>
    </source>
</evidence>
<feature type="transmembrane region" description="Helical" evidence="12">
    <location>
        <begin position="97"/>
        <end position="120"/>
    </location>
</feature>
<evidence type="ECO:0000256" key="1">
    <source>
        <dbReference type="ARBA" id="ARBA00004651"/>
    </source>
</evidence>
<evidence type="ECO:0000313" key="13">
    <source>
        <dbReference type="EMBL" id="MDX6805140.1"/>
    </source>
</evidence>
<keyword evidence="6 12" id="KW-0915">Sodium</keyword>
<keyword evidence="4 12" id="KW-0812">Transmembrane</keyword>
<dbReference type="EMBL" id="JAXAFJ010000002">
    <property type="protein sequence ID" value="MDX6805140.1"/>
    <property type="molecule type" value="Genomic_DNA"/>
</dbReference>
<dbReference type="NCBIfam" id="NF010794">
    <property type="entry name" value="PRK14198.1"/>
    <property type="match status" value="1"/>
</dbReference>
<keyword evidence="12" id="KW-0479">Metal-binding</keyword>
<accession>A0ABU4RNA8</accession>
<evidence type="ECO:0000256" key="6">
    <source>
        <dbReference type="ARBA" id="ARBA00023053"/>
    </source>
</evidence>
<keyword evidence="2 12" id="KW-1003">Cell membrane</keyword>
<dbReference type="RefSeq" id="WP_319843270.1">
    <property type="nucleotide sequence ID" value="NZ_JAXAFJ010000002.1"/>
</dbReference>
<evidence type="ECO:0000256" key="4">
    <source>
        <dbReference type="ARBA" id="ARBA00022692"/>
    </source>
</evidence>
<evidence type="ECO:0000256" key="2">
    <source>
        <dbReference type="ARBA" id="ARBA00022475"/>
    </source>
</evidence>
<evidence type="ECO:0000256" key="9">
    <source>
        <dbReference type="ARBA" id="ARBA00023303"/>
    </source>
</evidence>
<evidence type="ECO:0000256" key="11">
    <source>
        <dbReference type="ARBA" id="ARBA00035585"/>
    </source>
</evidence>
<feature type="transmembrane region" description="Helical" evidence="12">
    <location>
        <begin position="34"/>
        <end position="54"/>
    </location>
</feature>
<comment type="similarity">
    <text evidence="10 12">Belongs to the fluoride channel Fluc/FEX (TC 1.A.43) family.</text>
</comment>
<feature type="binding site" evidence="12">
    <location>
        <position position="75"/>
    </location>
    <ligand>
        <name>Na(+)</name>
        <dbReference type="ChEBI" id="CHEBI:29101"/>
        <note>structural</note>
    </ligand>
</feature>
<evidence type="ECO:0000313" key="14">
    <source>
        <dbReference type="Proteomes" id="UP001274321"/>
    </source>
</evidence>
<keyword evidence="14" id="KW-1185">Reference proteome</keyword>
<protein>
    <recommendedName>
        <fullName evidence="12">Fluoride-specific ion channel FluC</fullName>
    </recommendedName>
</protein>